<dbReference type="Proteomes" id="UP000193377">
    <property type="component" value="Unassembled WGS sequence"/>
</dbReference>
<proteinExistence type="predicted"/>
<protein>
    <submittedName>
        <fullName evidence="1">Uncharacterized protein</fullName>
    </submittedName>
</protein>
<accession>A0A1X2Z3C5</accession>
<comment type="caution">
    <text evidence="1">The sequence shown here is derived from an EMBL/GenBank/DDBJ whole genome shotgun (WGS) entry which is preliminary data.</text>
</comment>
<evidence type="ECO:0000313" key="2">
    <source>
        <dbReference type="Proteomes" id="UP000193377"/>
    </source>
</evidence>
<evidence type="ECO:0000313" key="1">
    <source>
        <dbReference type="EMBL" id="OSG88651.1"/>
    </source>
</evidence>
<gene>
    <name evidence="1" type="ORF">B0487_1570</name>
</gene>
<name>A0A1X2Z3C5_BIFAD</name>
<dbReference type="EMBL" id="LNKD01000001">
    <property type="protein sequence ID" value="OSG88651.1"/>
    <property type="molecule type" value="Genomic_DNA"/>
</dbReference>
<sequence length="200" mass="22776">MNVNGVDIEYQYDGAHDARPTEHTLHGLDGLNLSGLDWMRLSHVCRLMAARDRKPKRAFVRVSGWTADRPNMRLIVDVLQDDDGTVSVPLPLTSDYLLVDSGECDGRLFQYGWLDVLEQLPEHVDYGRLDETGMRVVDWLNGMADPSPEIFEDWEAIGLIRQNVYEDEPTGLADLLRSATRTERNECFDMLEQVETGRPL</sequence>
<dbReference type="AlphaFoldDB" id="A0A1X2Z3C5"/>
<organism evidence="1 2">
    <name type="scientific">Bifidobacterium adolescentis</name>
    <dbReference type="NCBI Taxonomy" id="1680"/>
    <lineage>
        <taxon>Bacteria</taxon>
        <taxon>Bacillati</taxon>
        <taxon>Actinomycetota</taxon>
        <taxon>Actinomycetes</taxon>
        <taxon>Bifidobacteriales</taxon>
        <taxon>Bifidobacteriaceae</taxon>
        <taxon>Bifidobacterium</taxon>
    </lineage>
</organism>
<reference evidence="1 2" key="1">
    <citation type="journal article" date="2016" name="Sci. Rep.">
        <title>Evaluation of genetic diversity among strains of the human gut commensal Bifidobacterium adolescentis.</title>
        <authorList>
            <person name="Duranti S."/>
            <person name="Milani C."/>
            <person name="Lugli G.A."/>
            <person name="Mancabelli L."/>
            <person name="Turroni F."/>
            <person name="Ferrario C."/>
            <person name="Mangifesta M."/>
            <person name="Viappiani A."/>
            <person name="Sanchez B."/>
            <person name="Margolles A."/>
            <person name="van Sinderen D."/>
            <person name="Ventura M."/>
        </authorList>
    </citation>
    <scope>NUCLEOTIDE SEQUENCE [LARGE SCALE GENOMIC DNA]</scope>
    <source>
        <strain evidence="1 2">487B</strain>
    </source>
</reference>
<dbReference type="RefSeq" id="WP_085393263.1">
    <property type="nucleotide sequence ID" value="NZ_LNKD01000001.1"/>
</dbReference>